<evidence type="ECO:0008006" key="5">
    <source>
        <dbReference type="Google" id="ProtNLM"/>
    </source>
</evidence>
<geneLocation type="plasmid" evidence="3 4">
    <name>pTT27</name>
</geneLocation>
<dbReference type="PANTHER" id="PTHR43566:SF2">
    <property type="entry name" value="DUF4143 DOMAIN-CONTAINING PROTEIN"/>
    <property type="match status" value="1"/>
</dbReference>
<dbReference type="InterPro" id="IPR025420">
    <property type="entry name" value="DUF4143"/>
</dbReference>
<dbReference type="PATRIC" id="fig|300852.9.peg.1968"/>
<evidence type="ECO:0000313" key="4">
    <source>
        <dbReference type="Proteomes" id="UP000000532"/>
    </source>
</evidence>
<dbReference type="HOGENOM" id="CLU_041527_3_1_0"/>
<reference evidence="3 4" key="1">
    <citation type="submission" date="2004-11" db="EMBL/GenBank/DDBJ databases">
        <title>Complete genome sequence of Thermus thermophilus HB8.</title>
        <authorList>
            <person name="Masui R."/>
            <person name="Kurokawa K."/>
            <person name="Nakagawa N."/>
            <person name="Tokunaga F."/>
            <person name="Koyama Y."/>
            <person name="Shibata T."/>
            <person name="Oshima T."/>
            <person name="Yokoyama S."/>
            <person name="Yasunaga T."/>
            <person name="Kuramitsu S."/>
        </authorList>
    </citation>
    <scope>NUCLEOTIDE SEQUENCE [LARGE SCALE GENOMIC DNA]</scope>
    <source>
        <strain evidence="4">ATCC 27634 / DSM 579 / HB8</strain>
        <plasmid evidence="3 4">pTT27</plasmid>
    </source>
</reference>
<evidence type="ECO:0000259" key="2">
    <source>
        <dbReference type="Pfam" id="PF13635"/>
    </source>
</evidence>
<evidence type="ECO:0000313" key="3">
    <source>
        <dbReference type="EMBL" id="BAD71820.1"/>
    </source>
</evidence>
<keyword evidence="4" id="KW-1185">Reference proteome</keyword>
<dbReference type="InterPro" id="IPR036390">
    <property type="entry name" value="WH_DNA-bd_sf"/>
</dbReference>
<feature type="domain" description="AAA" evidence="1">
    <location>
        <begin position="67"/>
        <end position="187"/>
    </location>
</feature>
<dbReference type="SUPFAM" id="SSF46785">
    <property type="entry name" value="Winged helix' DNA-binding domain"/>
    <property type="match status" value="1"/>
</dbReference>
<proteinExistence type="predicted"/>
<dbReference type="PANTHER" id="PTHR43566">
    <property type="entry name" value="CONSERVED PROTEIN"/>
    <property type="match status" value="1"/>
</dbReference>
<dbReference type="InterPro" id="IPR027417">
    <property type="entry name" value="P-loop_NTPase"/>
</dbReference>
<sequence length="436" mass="48722">MVSSSSGLPSHRGPILSALYPGNGRGGYTASRGIHTSLLFRHRNAKLAWMIPRRLQPLLEARLEEVPVVVLTGPRQAGKTTLALEVAQRREALYLDLESEADRAKLSAPELYLEAHLGRLVILDEVHRMPGLFPLLRSLVDRARRRGLRNGLYLLLGSLAPEVSRQAGESLAGRASYLELSPFDLLEVGREAEPVLWLRGGFPESFLALEDEESFRWRMDFLRSYVEREIPLLGGRLPAEVLRRFLTMLAHLQGELLNASALARNLGLDGRTVNRYLDFLVDLYLLRRLPPLEANVGKRLVKSPKLYLRDSGLVHALLGIRTLEDLLAHPVVGRSYEGFVVENLLRVLPEGGEAYFYRTRAGAEVDLVLLLPGGRFWAVEVKRSLDPRPSRGFHEALKDLKPQEAFVIYPGGETFPVGEGVFAAPLGAVMERLWRG</sequence>
<feature type="domain" description="DUF4143" evidence="2">
    <location>
        <begin position="227"/>
        <end position="384"/>
    </location>
</feature>
<organism evidence="3 4">
    <name type="scientific">Thermus thermophilus (strain ATCC 27634 / DSM 579 / HB8)</name>
    <dbReference type="NCBI Taxonomy" id="300852"/>
    <lineage>
        <taxon>Bacteria</taxon>
        <taxon>Thermotogati</taxon>
        <taxon>Deinococcota</taxon>
        <taxon>Deinococci</taxon>
        <taxon>Thermales</taxon>
        <taxon>Thermaceae</taxon>
        <taxon>Thermus</taxon>
    </lineage>
</organism>
<dbReference type="KEGG" id="ttj:TTHB025"/>
<accession>Q53WD8</accession>
<dbReference type="PhylomeDB" id="Q53WD8"/>
<dbReference type="Pfam" id="PF13173">
    <property type="entry name" value="AAA_14"/>
    <property type="match status" value="1"/>
</dbReference>
<dbReference type="SUPFAM" id="SSF52540">
    <property type="entry name" value="P-loop containing nucleoside triphosphate hydrolases"/>
    <property type="match status" value="1"/>
</dbReference>
<protein>
    <recommendedName>
        <fullName evidence="5">ATPase</fullName>
    </recommendedName>
</protein>
<dbReference type="Proteomes" id="UP000000532">
    <property type="component" value="Plasmid pTT27"/>
</dbReference>
<gene>
    <name evidence="3" type="ordered locus">TTHB025</name>
</gene>
<dbReference type="AlphaFoldDB" id="Q53WD8"/>
<dbReference type="Pfam" id="PF13635">
    <property type="entry name" value="DUF4143"/>
    <property type="match status" value="1"/>
</dbReference>
<dbReference type="EnsemblBacteria" id="BAD71820">
    <property type="protein sequence ID" value="BAD71820"/>
    <property type="gene ID" value="BAD71820"/>
</dbReference>
<dbReference type="Gene3D" id="3.40.50.300">
    <property type="entry name" value="P-loop containing nucleotide triphosphate hydrolases"/>
    <property type="match status" value="1"/>
</dbReference>
<name>Q53WD8_THET8</name>
<keyword evidence="3" id="KW-0614">Plasmid</keyword>
<dbReference type="InterPro" id="IPR041682">
    <property type="entry name" value="AAA_14"/>
</dbReference>
<evidence type="ECO:0000259" key="1">
    <source>
        <dbReference type="Pfam" id="PF13173"/>
    </source>
</evidence>
<dbReference type="EMBL" id="AP008227">
    <property type="protein sequence ID" value="BAD71820.1"/>
    <property type="molecule type" value="Genomic_DNA"/>
</dbReference>